<reference evidence="1 2" key="1">
    <citation type="submission" date="2023-04" db="EMBL/GenBank/DDBJ databases">
        <title>Marinoamorphus aggregata gen. nov., sp. Nov., isolate from tissue of brittle star Ophioplocus japonicus.</title>
        <authorList>
            <person name="Kawano K."/>
            <person name="Sawayama S."/>
            <person name="Nakagawa S."/>
        </authorList>
    </citation>
    <scope>NUCLEOTIDE SEQUENCE [LARGE SCALE GENOMIC DNA]</scope>
    <source>
        <strain evidence="1 2">NKW23</strain>
    </source>
</reference>
<gene>
    <name evidence="1" type="ORF">LNKW23_10170</name>
</gene>
<protein>
    <submittedName>
        <fullName evidence="1">Uncharacterized protein</fullName>
    </submittedName>
</protein>
<comment type="caution">
    <text evidence="1">The sequence shown here is derived from an EMBL/GenBank/DDBJ whole genome shotgun (WGS) entry which is preliminary data.</text>
</comment>
<evidence type="ECO:0000313" key="2">
    <source>
        <dbReference type="Proteomes" id="UP001239909"/>
    </source>
</evidence>
<proteinExistence type="predicted"/>
<sequence>MTVVNFDFAVRGKRSPRLVSPAAVARANARARIPGKRVLGFTRVRFGYYDPQLSWSVARTADPKWIMMSLVQVNCAAELMLDIQIAANIARGSPCFAHVLAHERQHFDIWRRGMSGRKARIGADIRKRLLTYFRSPRRVPAADETIIRSDYQGIVWQIAKDTVEAHARKVRIASLKIHTPAELAETNRICAAHLAP</sequence>
<dbReference type="EMBL" id="BSYI01000006">
    <property type="protein sequence ID" value="GMG81804.1"/>
    <property type="molecule type" value="Genomic_DNA"/>
</dbReference>
<evidence type="ECO:0000313" key="1">
    <source>
        <dbReference type="EMBL" id="GMG81804.1"/>
    </source>
</evidence>
<organism evidence="1 2">
    <name type="scientific">Paralimibaculum aggregatum</name>
    <dbReference type="NCBI Taxonomy" id="3036245"/>
    <lineage>
        <taxon>Bacteria</taxon>
        <taxon>Pseudomonadati</taxon>
        <taxon>Pseudomonadota</taxon>
        <taxon>Alphaproteobacteria</taxon>
        <taxon>Rhodobacterales</taxon>
        <taxon>Paracoccaceae</taxon>
        <taxon>Paralimibaculum</taxon>
    </lineage>
</organism>
<keyword evidence="2" id="KW-1185">Reference proteome</keyword>
<dbReference type="Proteomes" id="UP001239909">
    <property type="component" value="Unassembled WGS sequence"/>
</dbReference>
<name>A0ABQ6LI38_9RHOB</name>
<accession>A0ABQ6LI38</accession>
<dbReference type="RefSeq" id="WP_285670524.1">
    <property type="nucleotide sequence ID" value="NZ_BSYI01000006.1"/>
</dbReference>